<keyword evidence="1" id="KW-0175">Coiled coil</keyword>
<keyword evidence="3" id="KW-0687">Ribonucleoprotein</keyword>
<evidence type="ECO:0000313" key="3">
    <source>
        <dbReference type="EMBL" id="MEX5730099.1"/>
    </source>
</evidence>
<accession>A0ABV3XYF4</accession>
<sequence>MAPETPRTDAPKDHPPSNFAAILALLASLTAAGMTYVHFFVAGVTIDAMGLSLVVAIFLPWLLPYVKSFKFGGAEVELRELRKEVQEAKQIAQKADEIAEETREAVSEPAAAAVAAETTAGPAEEVVKAIRESRFAFRTPEGIARDLKGPDPVEVEKILEDLQSEGVVRRARKSRRNDLWTTVNAPRP</sequence>
<keyword evidence="2" id="KW-1133">Transmembrane helix</keyword>
<evidence type="ECO:0000256" key="2">
    <source>
        <dbReference type="SAM" id="Phobius"/>
    </source>
</evidence>
<dbReference type="GO" id="GO:0005840">
    <property type="term" value="C:ribosome"/>
    <property type="evidence" value="ECO:0007669"/>
    <property type="project" value="UniProtKB-KW"/>
</dbReference>
<evidence type="ECO:0000256" key="1">
    <source>
        <dbReference type="SAM" id="Coils"/>
    </source>
</evidence>
<keyword evidence="3" id="KW-0689">Ribosomal protein</keyword>
<keyword evidence="2" id="KW-0812">Transmembrane</keyword>
<proteinExistence type="predicted"/>
<feature type="transmembrane region" description="Helical" evidence="2">
    <location>
        <begin position="48"/>
        <end position="66"/>
    </location>
</feature>
<keyword evidence="4" id="KW-1185">Reference proteome</keyword>
<name>A0ABV3XYF4_9RHOB</name>
<evidence type="ECO:0000313" key="4">
    <source>
        <dbReference type="Proteomes" id="UP001560019"/>
    </source>
</evidence>
<gene>
    <name evidence="3" type="ORF">Ga0609869_003452</name>
</gene>
<organism evidence="3 4">
    <name type="scientific">Rhodovulum iodosum</name>
    <dbReference type="NCBI Taxonomy" id="68291"/>
    <lineage>
        <taxon>Bacteria</taxon>
        <taxon>Pseudomonadati</taxon>
        <taxon>Pseudomonadota</taxon>
        <taxon>Alphaproteobacteria</taxon>
        <taxon>Rhodobacterales</taxon>
        <taxon>Paracoccaceae</taxon>
        <taxon>Rhodovulum</taxon>
    </lineage>
</organism>
<dbReference type="EMBL" id="JBEHHI010000003">
    <property type="protein sequence ID" value="MEX5730099.1"/>
    <property type="molecule type" value="Genomic_DNA"/>
</dbReference>
<feature type="coiled-coil region" evidence="1">
    <location>
        <begin position="71"/>
        <end position="105"/>
    </location>
</feature>
<dbReference type="RefSeq" id="WP_125403435.1">
    <property type="nucleotide sequence ID" value="NZ_JBEHHI010000003.1"/>
</dbReference>
<dbReference type="Proteomes" id="UP001560019">
    <property type="component" value="Unassembled WGS sequence"/>
</dbReference>
<reference evidence="3 4" key="1">
    <citation type="submission" date="2024-06" db="EMBL/GenBank/DDBJ databases">
        <title>Genome of Rhodovulum iodosum, a marine photoferrotroph.</title>
        <authorList>
            <person name="Bianchini G."/>
            <person name="Nikeleit V."/>
            <person name="Kappler A."/>
            <person name="Bryce C."/>
            <person name="Sanchez-Baracaldo P."/>
        </authorList>
    </citation>
    <scope>NUCLEOTIDE SEQUENCE [LARGE SCALE GENOMIC DNA]</scope>
    <source>
        <strain evidence="3 4">UT/N1</strain>
    </source>
</reference>
<keyword evidence="2" id="KW-0472">Membrane</keyword>
<comment type="caution">
    <text evidence="3">The sequence shown here is derived from an EMBL/GenBank/DDBJ whole genome shotgun (WGS) entry which is preliminary data.</text>
</comment>
<protein>
    <submittedName>
        <fullName evidence="3">Ribosomal protein S25</fullName>
    </submittedName>
</protein>
<feature type="transmembrane region" description="Helical" evidence="2">
    <location>
        <begin position="20"/>
        <end position="41"/>
    </location>
</feature>